<feature type="compositionally biased region" description="Basic and acidic residues" evidence="1">
    <location>
        <begin position="126"/>
        <end position="158"/>
    </location>
</feature>
<feature type="compositionally biased region" description="Basic and acidic residues" evidence="1">
    <location>
        <begin position="166"/>
        <end position="195"/>
    </location>
</feature>
<feature type="region of interest" description="Disordered" evidence="1">
    <location>
        <begin position="116"/>
        <end position="201"/>
    </location>
</feature>
<name>A0ABQ8H0H3_9ROSI</name>
<evidence type="ECO:0000313" key="4">
    <source>
        <dbReference type="Proteomes" id="UP000827721"/>
    </source>
</evidence>
<dbReference type="EMBL" id="JAFEMO010000015">
    <property type="protein sequence ID" value="KAH7543709.1"/>
    <property type="molecule type" value="Genomic_DNA"/>
</dbReference>
<gene>
    <name evidence="3" type="ORF">JRO89_XS15G0003700</name>
</gene>
<dbReference type="InterPro" id="IPR044258">
    <property type="entry name" value="HIPP09-like"/>
</dbReference>
<dbReference type="PROSITE" id="PS50846">
    <property type="entry name" value="HMA_2"/>
    <property type="match status" value="1"/>
</dbReference>
<keyword evidence="4" id="KW-1185">Reference proteome</keyword>
<accession>A0ABQ8H0H3</accession>
<dbReference type="InterPro" id="IPR036163">
    <property type="entry name" value="HMA_dom_sf"/>
</dbReference>
<comment type="caution">
    <text evidence="3">The sequence shown here is derived from an EMBL/GenBank/DDBJ whole genome shotgun (WGS) entry which is preliminary data.</text>
</comment>
<evidence type="ECO:0000256" key="1">
    <source>
        <dbReference type="SAM" id="MobiDB-lite"/>
    </source>
</evidence>
<dbReference type="Gene3D" id="3.30.70.100">
    <property type="match status" value="1"/>
</dbReference>
<dbReference type="SUPFAM" id="SSF55008">
    <property type="entry name" value="HMA, heavy metal-associated domain"/>
    <property type="match status" value="1"/>
</dbReference>
<evidence type="ECO:0000259" key="2">
    <source>
        <dbReference type="PROSITE" id="PS50846"/>
    </source>
</evidence>
<dbReference type="CDD" id="cd00371">
    <property type="entry name" value="HMA"/>
    <property type="match status" value="1"/>
</dbReference>
<dbReference type="InterPro" id="IPR006121">
    <property type="entry name" value="HMA_dom"/>
</dbReference>
<protein>
    <recommendedName>
        <fullName evidence="2">HMA domain-containing protein</fullName>
    </recommendedName>
</protein>
<dbReference type="Proteomes" id="UP000827721">
    <property type="component" value="Unassembled WGS sequence"/>
</dbReference>
<feature type="domain" description="HMA" evidence="2">
    <location>
        <begin position="54"/>
        <end position="118"/>
    </location>
</feature>
<dbReference type="PANTHER" id="PTHR47066">
    <property type="entry name" value="HEAVY METAL-ASSOCIATED ISOPRENYLATED PLANT PROTEIN 9"/>
    <property type="match status" value="1"/>
</dbReference>
<organism evidence="3 4">
    <name type="scientific">Xanthoceras sorbifolium</name>
    <dbReference type="NCBI Taxonomy" id="99658"/>
    <lineage>
        <taxon>Eukaryota</taxon>
        <taxon>Viridiplantae</taxon>
        <taxon>Streptophyta</taxon>
        <taxon>Embryophyta</taxon>
        <taxon>Tracheophyta</taxon>
        <taxon>Spermatophyta</taxon>
        <taxon>Magnoliopsida</taxon>
        <taxon>eudicotyledons</taxon>
        <taxon>Gunneridae</taxon>
        <taxon>Pentapetalae</taxon>
        <taxon>rosids</taxon>
        <taxon>malvids</taxon>
        <taxon>Sapindales</taxon>
        <taxon>Sapindaceae</taxon>
        <taxon>Xanthoceroideae</taxon>
        <taxon>Xanthoceras</taxon>
    </lineage>
</organism>
<proteinExistence type="predicted"/>
<sequence>MAQNQVTIKGIVEPQAVCNKIMKKTKRRAKVLSPLPAAEGEPIPDVVTSQVSGSTTVELNVNMHCEACAEQLKKKILKMRGVQTAETELSSGKVTVTGTMDANQLVEYVYRRTKKQAKIVPQPEPEPEKPEEKKEEGDKPAEEAKPPAEEKKEGDQKPPEQQGGGDDQKKENNAAENSKKEKNQDQEAPSKKVEDQEIDQNINIISEEEHMKRMMYYYQPLYMIERIPPPQLFSDENPNACCIS</sequence>
<dbReference type="PANTHER" id="PTHR47066:SF1">
    <property type="entry name" value="HEAVY METAL-ASSOCIATED ISOPRENYLATED PLANT PROTEIN 9"/>
    <property type="match status" value="1"/>
</dbReference>
<evidence type="ECO:0000313" key="3">
    <source>
        <dbReference type="EMBL" id="KAH7543709.1"/>
    </source>
</evidence>
<reference evidence="3 4" key="1">
    <citation type="submission" date="2021-02" db="EMBL/GenBank/DDBJ databases">
        <title>Plant Genome Project.</title>
        <authorList>
            <person name="Zhang R.-G."/>
        </authorList>
    </citation>
    <scope>NUCLEOTIDE SEQUENCE [LARGE SCALE GENOMIC DNA]</scope>
    <source>
        <tissue evidence="3">Leaves</tissue>
    </source>
</reference>
<dbReference type="Pfam" id="PF00403">
    <property type="entry name" value="HMA"/>
    <property type="match status" value="1"/>
</dbReference>